<protein>
    <recommendedName>
        <fullName evidence="6">Yip1 domain-containing protein</fullName>
    </recommendedName>
</protein>
<feature type="transmembrane region" description="Helical" evidence="5">
    <location>
        <begin position="79"/>
        <end position="100"/>
    </location>
</feature>
<feature type="transmembrane region" description="Helical" evidence="5">
    <location>
        <begin position="34"/>
        <end position="59"/>
    </location>
</feature>
<feature type="domain" description="Yip1" evidence="6">
    <location>
        <begin position="12"/>
        <end position="190"/>
    </location>
</feature>
<feature type="transmembrane region" description="Helical" evidence="5">
    <location>
        <begin position="141"/>
        <end position="161"/>
    </location>
</feature>
<dbReference type="OrthoDB" id="7688451at2"/>
<organism evidence="7 8">
    <name type="scientific">Candidatus Rhodobacter oscarellae</name>
    <dbReference type="NCBI Taxonomy" id="1675527"/>
    <lineage>
        <taxon>Bacteria</taxon>
        <taxon>Pseudomonadati</taxon>
        <taxon>Pseudomonadota</taxon>
        <taxon>Alphaproteobacteria</taxon>
        <taxon>Rhodobacterales</taxon>
        <taxon>Rhodobacter group</taxon>
        <taxon>Rhodobacter</taxon>
    </lineage>
</organism>
<dbReference type="EMBL" id="LFTY01000002">
    <property type="protein sequence ID" value="KMW56886.1"/>
    <property type="molecule type" value="Genomic_DNA"/>
</dbReference>
<gene>
    <name evidence="7" type="ORF">AIOL_001843</name>
</gene>
<comment type="subcellular location">
    <subcellularLocation>
        <location evidence="1">Membrane</location>
        <topology evidence="1">Multi-pass membrane protein</topology>
    </subcellularLocation>
</comment>
<keyword evidence="2 5" id="KW-0812">Transmembrane</keyword>
<dbReference type="AlphaFoldDB" id="A0A0J9E1Y9"/>
<proteinExistence type="predicted"/>
<keyword evidence="4 5" id="KW-0472">Membrane</keyword>
<evidence type="ECO:0000313" key="8">
    <source>
        <dbReference type="Proteomes" id="UP000037178"/>
    </source>
</evidence>
<evidence type="ECO:0000256" key="5">
    <source>
        <dbReference type="SAM" id="Phobius"/>
    </source>
</evidence>
<comment type="caution">
    <text evidence="7">The sequence shown here is derived from an EMBL/GenBank/DDBJ whole genome shotgun (WGS) entry which is preliminary data.</text>
</comment>
<dbReference type="Pfam" id="PF04893">
    <property type="entry name" value="Yip1"/>
    <property type="match status" value="1"/>
</dbReference>
<evidence type="ECO:0000256" key="4">
    <source>
        <dbReference type="ARBA" id="ARBA00023136"/>
    </source>
</evidence>
<evidence type="ECO:0000256" key="3">
    <source>
        <dbReference type="ARBA" id="ARBA00022989"/>
    </source>
</evidence>
<sequence>MTLLGQVNEGLRDPRGTMRWLASLDLSRGGQWQVLLLSALIAALANHVGLLMTVDFSITPRDPIEELVLQNATMMARQPFVHAIVFASMLVISVFMLYWVSRMCGGTGGFGAGILLIAYVNFIHTVLFLGQLAIFVLSPPLASLAGIAVLVLTFWVFTSAISELHGFRSLFRIFVMILMTAFGCLFGLIFLLTIVGVILPGGPV</sequence>
<keyword evidence="3 5" id="KW-1133">Transmembrane helix</keyword>
<evidence type="ECO:0000256" key="2">
    <source>
        <dbReference type="ARBA" id="ARBA00022692"/>
    </source>
</evidence>
<evidence type="ECO:0000259" key="6">
    <source>
        <dbReference type="Pfam" id="PF04893"/>
    </source>
</evidence>
<keyword evidence="8" id="KW-1185">Reference proteome</keyword>
<feature type="transmembrane region" description="Helical" evidence="5">
    <location>
        <begin position="173"/>
        <end position="199"/>
    </location>
</feature>
<dbReference type="RefSeq" id="WP_049642700.1">
    <property type="nucleotide sequence ID" value="NZ_LFTY01000002.1"/>
</dbReference>
<feature type="transmembrane region" description="Helical" evidence="5">
    <location>
        <begin position="112"/>
        <end position="135"/>
    </location>
</feature>
<dbReference type="PATRIC" id="fig|1675527.3.peg.1939"/>
<accession>A0A0J9E1Y9</accession>
<dbReference type="STRING" id="1675527.AIOL_001843"/>
<reference evidence="7 8" key="1">
    <citation type="submission" date="2015-06" db="EMBL/GenBank/DDBJ databases">
        <title>Draft genome sequence of an Alphaproteobacteria species associated to the Mediterranean sponge Oscarella lobularis.</title>
        <authorList>
            <person name="Jourda C."/>
            <person name="Santini S."/>
            <person name="Claverie J.-M."/>
        </authorList>
    </citation>
    <scope>NUCLEOTIDE SEQUENCE [LARGE SCALE GENOMIC DNA]</scope>
    <source>
        <strain evidence="7">IGS</strain>
    </source>
</reference>
<name>A0A0J9E1Y9_9RHOB</name>
<dbReference type="GO" id="GO:0016020">
    <property type="term" value="C:membrane"/>
    <property type="evidence" value="ECO:0007669"/>
    <property type="project" value="UniProtKB-SubCell"/>
</dbReference>
<evidence type="ECO:0000256" key="1">
    <source>
        <dbReference type="ARBA" id="ARBA00004141"/>
    </source>
</evidence>
<evidence type="ECO:0000313" key="7">
    <source>
        <dbReference type="EMBL" id="KMW56886.1"/>
    </source>
</evidence>
<dbReference type="InterPro" id="IPR006977">
    <property type="entry name" value="Yip1_dom"/>
</dbReference>
<dbReference type="Proteomes" id="UP000037178">
    <property type="component" value="Unassembled WGS sequence"/>
</dbReference>